<accession>A0A401ZF44</accession>
<dbReference type="InterPro" id="IPR052892">
    <property type="entry name" value="NA-targeting_endonuclease"/>
</dbReference>
<dbReference type="InterPro" id="IPR047693">
    <property type="entry name" value="RNA-guided_IscB-like"/>
</dbReference>
<feature type="domain" description="HNH nuclease" evidence="1">
    <location>
        <begin position="186"/>
        <end position="237"/>
    </location>
</feature>
<dbReference type="Gene3D" id="1.10.30.50">
    <property type="match status" value="1"/>
</dbReference>
<dbReference type="InterPro" id="IPR002711">
    <property type="entry name" value="HNH"/>
</dbReference>
<dbReference type="AlphaFoldDB" id="A0A401ZF44"/>
<dbReference type="NCBIfam" id="NF040563">
    <property type="entry name" value="guided_IscB"/>
    <property type="match status" value="1"/>
</dbReference>
<comment type="caution">
    <text evidence="2">The sequence shown here is derived from an EMBL/GenBank/DDBJ whole genome shotgun (WGS) entry which is preliminary data.</text>
</comment>
<gene>
    <name evidence="2" type="ORF">KDAU_28110</name>
</gene>
<proteinExistence type="predicted"/>
<evidence type="ECO:0000259" key="1">
    <source>
        <dbReference type="SMART" id="SM00507"/>
    </source>
</evidence>
<organism evidence="2 3">
    <name type="scientific">Dictyobacter aurantiacus</name>
    <dbReference type="NCBI Taxonomy" id="1936993"/>
    <lineage>
        <taxon>Bacteria</taxon>
        <taxon>Bacillati</taxon>
        <taxon>Chloroflexota</taxon>
        <taxon>Ktedonobacteria</taxon>
        <taxon>Ktedonobacterales</taxon>
        <taxon>Dictyobacteraceae</taxon>
        <taxon>Dictyobacter</taxon>
    </lineage>
</organism>
<dbReference type="InterPro" id="IPR003615">
    <property type="entry name" value="HNH_nuc"/>
</dbReference>
<dbReference type="CDD" id="cd00085">
    <property type="entry name" value="HNHc"/>
    <property type="match status" value="1"/>
</dbReference>
<dbReference type="GO" id="GO:0008270">
    <property type="term" value="F:zinc ion binding"/>
    <property type="evidence" value="ECO:0007669"/>
    <property type="project" value="InterPro"/>
</dbReference>
<dbReference type="Proteomes" id="UP000287224">
    <property type="component" value="Unassembled WGS sequence"/>
</dbReference>
<dbReference type="SMART" id="SM00507">
    <property type="entry name" value="HNHc"/>
    <property type="match status" value="1"/>
</dbReference>
<dbReference type="InterPro" id="IPR025938">
    <property type="entry name" value="RRXRR_dom"/>
</dbReference>
<evidence type="ECO:0000313" key="3">
    <source>
        <dbReference type="Proteomes" id="UP000287224"/>
    </source>
</evidence>
<dbReference type="GO" id="GO:0003676">
    <property type="term" value="F:nucleic acid binding"/>
    <property type="evidence" value="ECO:0007669"/>
    <property type="project" value="InterPro"/>
</dbReference>
<dbReference type="RefSeq" id="WP_126596519.1">
    <property type="nucleotide sequence ID" value="NZ_BIFQ01000001.1"/>
</dbReference>
<evidence type="ECO:0000313" key="2">
    <source>
        <dbReference type="EMBL" id="GCE05482.1"/>
    </source>
</evidence>
<dbReference type="Pfam" id="PF01844">
    <property type="entry name" value="HNH"/>
    <property type="match status" value="1"/>
</dbReference>
<keyword evidence="3" id="KW-1185">Reference proteome</keyword>
<dbReference type="GO" id="GO:0004519">
    <property type="term" value="F:endonuclease activity"/>
    <property type="evidence" value="ECO:0007669"/>
    <property type="project" value="InterPro"/>
</dbReference>
<dbReference type="PANTHER" id="PTHR33877">
    <property type="entry name" value="SLL1193 PROTEIN"/>
    <property type="match status" value="1"/>
</dbReference>
<reference evidence="3" key="1">
    <citation type="submission" date="2018-12" db="EMBL/GenBank/DDBJ databases">
        <title>Tengunoibacter tsumagoiensis gen. nov., sp. nov., Dictyobacter kobayashii sp. nov., D. alpinus sp. nov., and D. joshuensis sp. nov. and description of Dictyobacteraceae fam. nov. within the order Ktedonobacterales isolated from Tengu-no-mugimeshi.</title>
        <authorList>
            <person name="Wang C.M."/>
            <person name="Zheng Y."/>
            <person name="Sakai Y."/>
            <person name="Toyoda A."/>
            <person name="Minakuchi Y."/>
            <person name="Abe K."/>
            <person name="Yokota A."/>
            <person name="Yabe S."/>
        </authorList>
    </citation>
    <scope>NUCLEOTIDE SEQUENCE [LARGE SCALE GENOMIC DNA]</scope>
    <source>
        <strain evidence="3">S-27</strain>
    </source>
</reference>
<dbReference type="PANTHER" id="PTHR33877:SF2">
    <property type="entry name" value="OS07G0170200 PROTEIN"/>
    <property type="match status" value="1"/>
</dbReference>
<dbReference type="OrthoDB" id="147034at2"/>
<sequence>MSKVFVLDTNTRPLDPVHPGYARFLLKQGKAAVYRRYPFTLILQKVVEYPPVKPLRVKLDPGSRTTGIAIVNDVSGEVVFAAELSHRGQAVKAALDARRAVRRSRRQRKNRYRKARWANRKNQKKDWLPPSLESRIANILTWVRRLSRYCPIQAISQEVVRFDMQLMERPEMKGMEYQQGTLAGYEAREYLLEKWQRACAYCGEKDIPLQIEHIHPRAKGGTNRMSNLCLACEKCNRAKGTQDIAVFLKKKPEVLKRIQAQARQPLKDAAAVNATRWALFERLQATGLPVEFGSGGLTKYNRTTRKLPKTHWLDAVCVGKSTPERLQVNGIVPLLITATGHGSRQMCGVNKYGFPIRHRQRQKRYFGYQTGDMIRAVVTSRKNKGVYVGRVLVRATGSFDIRTKQGRVQGISHRFCTPIHRCDGYSYQQGAGHSFPA</sequence>
<protein>
    <recommendedName>
        <fullName evidence="1">HNH nuclease domain-containing protein</fullName>
    </recommendedName>
</protein>
<dbReference type="Pfam" id="PF14239">
    <property type="entry name" value="RRXRR"/>
    <property type="match status" value="1"/>
</dbReference>
<name>A0A401ZF44_9CHLR</name>
<dbReference type="EMBL" id="BIFQ01000001">
    <property type="protein sequence ID" value="GCE05482.1"/>
    <property type="molecule type" value="Genomic_DNA"/>
</dbReference>